<accession>A0A0G1S115</accession>
<dbReference type="Gene3D" id="3.30.470.20">
    <property type="entry name" value="ATP-grasp fold, B domain"/>
    <property type="match status" value="1"/>
</dbReference>
<dbReference type="PANTHER" id="PTHR23132">
    <property type="entry name" value="D-ALANINE--D-ALANINE LIGASE"/>
    <property type="match status" value="1"/>
</dbReference>
<comment type="caution">
    <text evidence="5">The sequence shown here is derived from an EMBL/GenBank/DDBJ whole genome shotgun (WGS) entry which is preliminary data.</text>
</comment>
<feature type="domain" description="ATP-grasp" evidence="4">
    <location>
        <begin position="108"/>
        <end position="318"/>
    </location>
</feature>
<dbReference type="InterPro" id="IPR013815">
    <property type="entry name" value="ATP_grasp_subdomain_1"/>
</dbReference>
<dbReference type="Gene3D" id="3.30.1490.20">
    <property type="entry name" value="ATP-grasp fold, A domain"/>
    <property type="match status" value="1"/>
</dbReference>
<sequence length="335" mass="37765">MLNKISVLYNKPEDISDVSDTDTRETAMELAQVLARTGYETETIGVDTESLDNIASISGDLVFNLIEWTGKNTPFGLKAIKLMENMGLPYTGSDVRGYKLSCDKQLMKREMKTAGIPTPQWKIIRKNSDADKDIIFPAIVKPLYEHCGAGITQQSVVCNEKELKKQTAMLLQEFRQPVLAEEYIKGRELHVTILEKNSRPWVLPPAEVTFKNQPGFLPILTFEGKWHEDSSDYAMSGMEMAVLGKTLETKIRSLGTECYKKLGGRDYPRLDIRIRNNRPYVLEINNNPGVDFHILSGMGVSAHAAGFTYHTLLDHIIKNAYLRFQQKKLYGTIAG</sequence>
<dbReference type="Pfam" id="PF07478">
    <property type="entry name" value="Dala_Dala_lig_C"/>
    <property type="match status" value="1"/>
</dbReference>
<evidence type="ECO:0000256" key="3">
    <source>
        <dbReference type="PROSITE-ProRule" id="PRU00409"/>
    </source>
</evidence>
<evidence type="ECO:0000256" key="2">
    <source>
        <dbReference type="ARBA" id="ARBA00022598"/>
    </source>
</evidence>
<name>A0A0G1S115_9BACT</name>
<evidence type="ECO:0000256" key="1">
    <source>
        <dbReference type="ARBA" id="ARBA00010871"/>
    </source>
</evidence>
<evidence type="ECO:0000259" key="4">
    <source>
        <dbReference type="PROSITE" id="PS50975"/>
    </source>
</evidence>
<dbReference type="Gene3D" id="3.40.50.20">
    <property type="match status" value="1"/>
</dbReference>
<keyword evidence="3" id="KW-0067">ATP-binding</keyword>
<keyword evidence="3" id="KW-0547">Nucleotide-binding</keyword>
<comment type="similarity">
    <text evidence="1">Belongs to the D-alanine--D-alanine ligase family.</text>
</comment>
<dbReference type="InterPro" id="IPR011095">
    <property type="entry name" value="Dala_Dala_lig_C"/>
</dbReference>
<dbReference type="GO" id="GO:0046872">
    <property type="term" value="F:metal ion binding"/>
    <property type="evidence" value="ECO:0007669"/>
    <property type="project" value="InterPro"/>
</dbReference>
<keyword evidence="2 5" id="KW-0436">Ligase</keyword>
<dbReference type="GO" id="GO:0005524">
    <property type="term" value="F:ATP binding"/>
    <property type="evidence" value="ECO:0007669"/>
    <property type="project" value="UniProtKB-UniRule"/>
</dbReference>
<evidence type="ECO:0000313" key="5">
    <source>
        <dbReference type="EMBL" id="KKU63046.1"/>
    </source>
</evidence>
<dbReference type="SUPFAM" id="SSF56059">
    <property type="entry name" value="Glutathione synthetase ATP-binding domain-like"/>
    <property type="match status" value="1"/>
</dbReference>
<proteinExistence type="inferred from homology"/>
<reference evidence="5 6" key="1">
    <citation type="journal article" date="2015" name="Nature">
        <title>rRNA introns, odd ribosomes, and small enigmatic genomes across a large radiation of phyla.</title>
        <authorList>
            <person name="Brown C.T."/>
            <person name="Hug L.A."/>
            <person name="Thomas B.C."/>
            <person name="Sharon I."/>
            <person name="Castelle C.J."/>
            <person name="Singh A."/>
            <person name="Wilkins M.J."/>
            <person name="Williams K.H."/>
            <person name="Banfield J.F."/>
        </authorList>
    </citation>
    <scope>NUCLEOTIDE SEQUENCE [LARGE SCALE GENOMIC DNA]</scope>
</reference>
<dbReference type="Proteomes" id="UP000034364">
    <property type="component" value="Unassembled WGS sequence"/>
</dbReference>
<dbReference type="EMBL" id="LCNV01000036">
    <property type="protein sequence ID" value="KKU63046.1"/>
    <property type="molecule type" value="Genomic_DNA"/>
</dbReference>
<dbReference type="PANTHER" id="PTHR23132:SF23">
    <property type="entry name" value="D-ALANINE--D-ALANINE LIGASE B"/>
    <property type="match status" value="1"/>
</dbReference>
<dbReference type="InterPro" id="IPR011761">
    <property type="entry name" value="ATP-grasp"/>
</dbReference>
<gene>
    <name evidence="5" type="ORF">UX87_C0036G0015</name>
</gene>
<protein>
    <submittedName>
        <fullName evidence="5">D-alanine-D-alanine ligase</fullName>
    </submittedName>
</protein>
<dbReference type="AlphaFoldDB" id="A0A0G1S115"/>
<organism evidence="5 6">
    <name type="scientific">Candidatus Amesbacteria bacterium GW2011_GWA1_47_16</name>
    <dbReference type="NCBI Taxonomy" id="1618353"/>
    <lineage>
        <taxon>Bacteria</taxon>
        <taxon>Candidatus Amesiibacteriota</taxon>
    </lineage>
</organism>
<evidence type="ECO:0000313" key="6">
    <source>
        <dbReference type="Proteomes" id="UP000034364"/>
    </source>
</evidence>
<dbReference type="PROSITE" id="PS50975">
    <property type="entry name" value="ATP_GRASP"/>
    <property type="match status" value="1"/>
</dbReference>
<dbReference type="GO" id="GO:0008716">
    <property type="term" value="F:D-alanine-D-alanine ligase activity"/>
    <property type="evidence" value="ECO:0007669"/>
    <property type="project" value="InterPro"/>
</dbReference>